<accession>A0A4U2YNV8</accession>
<evidence type="ECO:0000256" key="1">
    <source>
        <dbReference type="SAM" id="MobiDB-lite"/>
    </source>
</evidence>
<gene>
    <name evidence="2" type="ORF">FC770_12050</name>
</gene>
<feature type="region of interest" description="Disordered" evidence="1">
    <location>
        <begin position="1"/>
        <end position="20"/>
    </location>
</feature>
<organism evidence="2 3">
    <name type="scientific">Nocardioides jishulii</name>
    <dbReference type="NCBI Taxonomy" id="2575440"/>
    <lineage>
        <taxon>Bacteria</taxon>
        <taxon>Bacillati</taxon>
        <taxon>Actinomycetota</taxon>
        <taxon>Actinomycetes</taxon>
        <taxon>Propionibacteriales</taxon>
        <taxon>Nocardioidaceae</taxon>
        <taxon>Nocardioides</taxon>
    </lineage>
</organism>
<sequence>MTVTLRHRRNAAPLSPARTTRTRTSRLLAPVAALTVVALTLAVAGCGSSPVEIESEALDDDERAACEALVEDLPDELFGQERVEVSGGIGAAWGEDDPVVLTCGAPEPPEYDAFARCSELDGVGWFIPDAQLKDPESDISMTVLSHAPRVRLDIPAQQRFQGPDTHLRTLAAPIKEHLDEVRPCS</sequence>
<evidence type="ECO:0000313" key="3">
    <source>
        <dbReference type="Proteomes" id="UP000307808"/>
    </source>
</evidence>
<proteinExistence type="predicted"/>
<name>A0A4U2YNV8_9ACTN</name>
<dbReference type="Proteomes" id="UP000307808">
    <property type="component" value="Unassembled WGS sequence"/>
</dbReference>
<dbReference type="OrthoDB" id="3213819at2"/>
<dbReference type="Pfam" id="PF12028">
    <property type="entry name" value="DUF3515"/>
    <property type="match status" value="1"/>
</dbReference>
<evidence type="ECO:0000313" key="2">
    <source>
        <dbReference type="EMBL" id="TKI61511.1"/>
    </source>
</evidence>
<reference evidence="2 3" key="1">
    <citation type="submission" date="2019-04" db="EMBL/GenBank/DDBJ databases">
        <authorList>
            <person name="Dong K."/>
        </authorList>
    </citation>
    <scope>NUCLEOTIDE SEQUENCE [LARGE SCALE GENOMIC DNA]</scope>
    <source>
        <strain evidence="3">dk3543</strain>
    </source>
</reference>
<feature type="compositionally biased region" description="Basic residues" evidence="1">
    <location>
        <begin position="1"/>
        <end position="10"/>
    </location>
</feature>
<comment type="caution">
    <text evidence="2">The sequence shown here is derived from an EMBL/GenBank/DDBJ whole genome shotgun (WGS) entry which is preliminary data.</text>
</comment>
<protein>
    <submittedName>
        <fullName evidence="2">DUF3515 domain-containing protein</fullName>
    </submittedName>
</protein>
<dbReference type="AlphaFoldDB" id="A0A4U2YNV8"/>
<keyword evidence="3" id="KW-1185">Reference proteome</keyword>
<dbReference type="EMBL" id="SZPY01000003">
    <property type="protein sequence ID" value="TKI61511.1"/>
    <property type="molecule type" value="Genomic_DNA"/>
</dbReference>
<dbReference type="InterPro" id="IPR021903">
    <property type="entry name" value="DUF3515"/>
</dbReference>